<feature type="transmembrane region" description="Helical" evidence="6">
    <location>
        <begin position="81"/>
        <end position="100"/>
    </location>
</feature>
<comment type="subcellular location">
    <subcellularLocation>
        <location evidence="1">Membrane</location>
        <topology evidence="1">Multi-pass membrane protein</topology>
    </subcellularLocation>
</comment>
<evidence type="ECO:0000256" key="1">
    <source>
        <dbReference type="ARBA" id="ARBA00004141"/>
    </source>
</evidence>
<evidence type="ECO:0000256" key="5">
    <source>
        <dbReference type="ARBA" id="ARBA00023136"/>
    </source>
</evidence>
<evidence type="ECO:0000256" key="6">
    <source>
        <dbReference type="SAM" id="Phobius"/>
    </source>
</evidence>
<gene>
    <name evidence="7" type="ORF">C9374_008724</name>
</gene>
<keyword evidence="5 6" id="KW-0472">Membrane</keyword>
<dbReference type="AlphaFoldDB" id="A0AA88KF81"/>
<evidence type="ECO:0000313" key="7">
    <source>
        <dbReference type="EMBL" id="KAG2378102.1"/>
    </source>
</evidence>
<accession>A0AA88KF81</accession>
<feature type="transmembrane region" description="Helical" evidence="6">
    <location>
        <begin position="106"/>
        <end position="126"/>
    </location>
</feature>
<comment type="caution">
    <text evidence="7">The sequence shown here is derived from an EMBL/GenBank/DDBJ whole genome shotgun (WGS) entry which is preliminary data.</text>
</comment>
<evidence type="ECO:0000256" key="2">
    <source>
        <dbReference type="ARBA" id="ARBA00005731"/>
    </source>
</evidence>
<comment type="similarity">
    <text evidence="2">Belongs to the TMEM144 family.</text>
</comment>
<keyword evidence="3 6" id="KW-0812">Transmembrane</keyword>
<sequence length="299" mass="33594">MPLTSSFTSSVHSFYPILPFLYENYEIFQNSTNNNTNGTSSWLYSEWFGWIGVAVCILTWGTFTAPLKIKYVRDVNFDPMIYQFYFSAVVFLLSFLVLAWNEWYFSWYGVAGAAIWIPSSIFSIIAVDKLGLSVAQGLWSGVVILTNFIWGVTLFQSKIGNIYLTVLGLVLMVLGIVGVATCSKWNVETSSKKENFTQVDDDDLEKKDLLEDESLASLNPTRDNTPSQQETMPLFGKHQTSYDPAMKNDHHAQKEYGGVMNHLDHLIAQEEASLKGHVTLHSFGTQVSNANSTDTKCKV</sequence>
<evidence type="ECO:0000256" key="3">
    <source>
        <dbReference type="ARBA" id="ARBA00022692"/>
    </source>
</evidence>
<dbReference type="Proteomes" id="UP000816034">
    <property type="component" value="Unassembled WGS sequence"/>
</dbReference>
<dbReference type="InterPro" id="IPR012435">
    <property type="entry name" value="TMEM144"/>
</dbReference>
<dbReference type="PANTHER" id="PTHR16119">
    <property type="entry name" value="TRANSMEMBRANE PROTEIN 144"/>
    <property type="match status" value="1"/>
</dbReference>
<dbReference type="GO" id="GO:0016020">
    <property type="term" value="C:membrane"/>
    <property type="evidence" value="ECO:0007669"/>
    <property type="project" value="UniProtKB-SubCell"/>
</dbReference>
<dbReference type="GeneID" id="68101178"/>
<feature type="transmembrane region" description="Helical" evidence="6">
    <location>
        <begin position="138"/>
        <end position="156"/>
    </location>
</feature>
<keyword evidence="4 6" id="KW-1133">Transmembrane helix</keyword>
<proteinExistence type="inferred from homology"/>
<dbReference type="GO" id="GO:0015144">
    <property type="term" value="F:carbohydrate transmembrane transporter activity"/>
    <property type="evidence" value="ECO:0007669"/>
    <property type="project" value="InterPro"/>
</dbReference>
<feature type="transmembrane region" description="Helical" evidence="6">
    <location>
        <begin position="162"/>
        <end position="183"/>
    </location>
</feature>
<name>A0AA88KF81_NAELO</name>
<keyword evidence="8" id="KW-1185">Reference proteome</keyword>
<dbReference type="PANTHER" id="PTHR16119:SF17">
    <property type="entry name" value="TRANSMEMBRANE PROTEIN 144"/>
    <property type="match status" value="1"/>
</dbReference>
<dbReference type="EMBL" id="PYSW02000035">
    <property type="protein sequence ID" value="KAG2378102.1"/>
    <property type="molecule type" value="Genomic_DNA"/>
</dbReference>
<organism evidence="7 8">
    <name type="scientific">Naegleria lovaniensis</name>
    <name type="common">Amoeba</name>
    <dbReference type="NCBI Taxonomy" id="51637"/>
    <lineage>
        <taxon>Eukaryota</taxon>
        <taxon>Discoba</taxon>
        <taxon>Heterolobosea</taxon>
        <taxon>Tetramitia</taxon>
        <taxon>Eutetramitia</taxon>
        <taxon>Vahlkampfiidae</taxon>
        <taxon>Naegleria</taxon>
    </lineage>
</organism>
<evidence type="ECO:0000313" key="8">
    <source>
        <dbReference type="Proteomes" id="UP000816034"/>
    </source>
</evidence>
<dbReference type="InterPro" id="IPR010651">
    <property type="entry name" value="Sugar_transport"/>
</dbReference>
<dbReference type="RefSeq" id="XP_044545364.1">
    <property type="nucleotide sequence ID" value="XM_044698832.1"/>
</dbReference>
<dbReference type="Pfam" id="PF07857">
    <property type="entry name" value="TMEM144"/>
    <property type="match status" value="1"/>
</dbReference>
<evidence type="ECO:0000256" key="4">
    <source>
        <dbReference type="ARBA" id="ARBA00022989"/>
    </source>
</evidence>
<feature type="transmembrane region" description="Helical" evidence="6">
    <location>
        <begin position="47"/>
        <end position="69"/>
    </location>
</feature>
<protein>
    <submittedName>
        <fullName evidence="7">Uncharacterized protein</fullName>
    </submittedName>
</protein>
<reference evidence="7 8" key="1">
    <citation type="journal article" date="2018" name="BMC Genomics">
        <title>The genome of Naegleria lovaniensis, the basis for a comparative approach to unravel pathogenicity factors of the human pathogenic amoeba N. fowleri.</title>
        <authorList>
            <person name="Liechti N."/>
            <person name="Schurch N."/>
            <person name="Bruggmann R."/>
            <person name="Wittwer M."/>
        </authorList>
    </citation>
    <scope>NUCLEOTIDE SEQUENCE [LARGE SCALE GENOMIC DNA]</scope>
    <source>
        <strain evidence="7 8">ATCC 30569</strain>
    </source>
</reference>